<dbReference type="AlphaFoldDB" id="F9YAJ7"/>
<proteinExistence type="inferred from homology"/>
<dbReference type="InterPro" id="IPR011611">
    <property type="entry name" value="PfkB_dom"/>
</dbReference>
<protein>
    <submittedName>
        <fullName evidence="7">Carbohydrate kinase, PfkB</fullName>
        <ecNumber evidence="7">2.7.1.4</ecNumber>
    </submittedName>
</protein>
<evidence type="ECO:0000313" key="8">
    <source>
        <dbReference type="Proteomes" id="UP000000692"/>
    </source>
</evidence>
<dbReference type="GO" id="GO:0005524">
    <property type="term" value="F:ATP binding"/>
    <property type="evidence" value="ECO:0007669"/>
    <property type="project" value="UniProtKB-KW"/>
</dbReference>
<dbReference type="InterPro" id="IPR050306">
    <property type="entry name" value="PfkB_Carbo_kinase"/>
</dbReference>
<dbReference type="KEGG" id="kvl:KVU_1689"/>
<keyword evidence="8" id="KW-1185">Reference proteome</keyword>
<sequence>MILCCGEALIDMLPSSDMLGRKAYVPVTGGAALNTAIALGRLGTPVGLFTGLSSDPFGQMIISVAADEGVDTAPSAIRALPTTLAFVHLLDGRASYSFHDENSAGRMLAVSDIPDTSAACYLFGGISLAAEPCGAVYEAFQARASESSLTMLDLNIRPALINDEAAYRARLDRMITRADIVKISDEDLDWLVGPGDMADQAQKLLDMGPKLVLLTMDSRGARGFGRCGTRVSVAALHVPHVVDTVGAGDTFNAGTLAALYDAGLLTKDAIATLSAEDLHAAMLQGTRAAGYCVAQAGANGPTRAQLCAL</sequence>
<dbReference type="CDD" id="cd01167">
    <property type="entry name" value="bac_FRK"/>
    <property type="match status" value="1"/>
</dbReference>
<comment type="similarity">
    <text evidence="1">Belongs to the carbohydrate kinase PfkB family.</text>
</comment>
<dbReference type="PANTHER" id="PTHR43085">
    <property type="entry name" value="HEXOKINASE FAMILY MEMBER"/>
    <property type="match status" value="1"/>
</dbReference>
<dbReference type="PANTHER" id="PTHR43085:SF1">
    <property type="entry name" value="PSEUDOURIDINE KINASE-RELATED"/>
    <property type="match status" value="1"/>
</dbReference>
<dbReference type="PATRIC" id="fig|759362.5.peg.1738"/>
<keyword evidence="4 7" id="KW-0418">Kinase</keyword>
<accession>F9YAJ7</accession>
<feature type="domain" description="Carbohydrate kinase PfkB" evidence="6">
    <location>
        <begin position="3"/>
        <end position="301"/>
    </location>
</feature>
<evidence type="ECO:0000313" key="7">
    <source>
        <dbReference type="EMBL" id="AEM41528.1"/>
    </source>
</evidence>
<dbReference type="OrthoDB" id="9795789at2"/>
<evidence type="ECO:0000256" key="1">
    <source>
        <dbReference type="ARBA" id="ARBA00010688"/>
    </source>
</evidence>
<dbReference type="EC" id="2.7.1.4" evidence="7"/>
<evidence type="ECO:0000256" key="3">
    <source>
        <dbReference type="ARBA" id="ARBA00022741"/>
    </source>
</evidence>
<dbReference type="eggNOG" id="COG0524">
    <property type="taxonomic scope" value="Bacteria"/>
</dbReference>
<evidence type="ECO:0000256" key="4">
    <source>
        <dbReference type="ARBA" id="ARBA00022777"/>
    </source>
</evidence>
<dbReference type="Pfam" id="PF00294">
    <property type="entry name" value="PfkB"/>
    <property type="match status" value="1"/>
</dbReference>
<evidence type="ECO:0000256" key="2">
    <source>
        <dbReference type="ARBA" id="ARBA00022679"/>
    </source>
</evidence>
<dbReference type="HOGENOM" id="CLU_027634_6_2_5"/>
<keyword evidence="2 7" id="KW-0808">Transferase</keyword>
<reference evidence="7 8" key="1">
    <citation type="journal article" date="2011" name="J. Bacteriol.">
        <title>Complete genome sequence of the industrial strain Ketogulonicigenium vulgare WSH-001.</title>
        <authorList>
            <person name="Liu L."/>
            <person name="Li Y."/>
            <person name="Zhang J."/>
            <person name="Zhou Z."/>
            <person name="Liu J."/>
            <person name="Li X."/>
            <person name="Zhou J."/>
            <person name="Du G."/>
            <person name="Wang L."/>
            <person name="Chen J."/>
        </authorList>
    </citation>
    <scope>NUCLEOTIDE SEQUENCE [LARGE SCALE GENOMIC DNA]</scope>
    <source>
        <strain evidence="7 8">WSH-001</strain>
    </source>
</reference>
<evidence type="ECO:0000259" key="6">
    <source>
        <dbReference type="Pfam" id="PF00294"/>
    </source>
</evidence>
<dbReference type="Gene3D" id="3.40.1190.20">
    <property type="match status" value="1"/>
</dbReference>
<dbReference type="RefSeq" id="WP_013384884.1">
    <property type="nucleotide sequence ID" value="NC_017384.1"/>
</dbReference>
<dbReference type="GO" id="GO:0008865">
    <property type="term" value="F:fructokinase activity"/>
    <property type="evidence" value="ECO:0007669"/>
    <property type="project" value="UniProtKB-EC"/>
</dbReference>
<evidence type="ECO:0000256" key="5">
    <source>
        <dbReference type="ARBA" id="ARBA00022840"/>
    </source>
</evidence>
<name>F9YAJ7_KETVW</name>
<keyword evidence="3" id="KW-0547">Nucleotide-binding</keyword>
<gene>
    <name evidence="7" type="primary">cscK</name>
    <name evidence="7" type="ordered locus">KVU_1689</name>
</gene>
<dbReference type="Proteomes" id="UP000000692">
    <property type="component" value="Chromosome"/>
</dbReference>
<dbReference type="InterPro" id="IPR029056">
    <property type="entry name" value="Ribokinase-like"/>
</dbReference>
<dbReference type="EMBL" id="CP002018">
    <property type="protein sequence ID" value="AEM41528.1"/>
    <property type="molecule type" value="Genomic_DNA"/>
</dbReference>
<dbReference type="SUPFAM" id="SSF53613">
    <property type="entry name" value="Ribokinase-like"/>
    <property type="match status" value="1"/>
</dbReference>
<keyword evidence="5" id="KW-0067">ATP-binding</keyword>
<organism evidence="7 8">
    <name type="scientific">Ketogulonicigenium vulgare (strain WSH-001)</name>
    <dbReference type="NCBI Taxonomy" id="759362"/>
    <lineage>
        <taxon>Bacteria</taxon>
        <taxon>Pseudomonadati</taxon>
        <taxon>Pseudomonadota</taxon>
        <taxon>Alphaproteobacteria</taxon>
        <taxon>Rhodobacterales</taxon>
        <taxon>Roseobacteraceae</taxon>
        <taxon>Ketogulonicigenium</taxon>
    </lineage>
</organism>